<gene>
    <name evidence="2" type="ORF">NDU88_008950</name>
</gene>
<proteinExistence type="predicted"/>
<protein>
    <submittedName>
        <fullName evidence="2">Uncharacterized protein</fullName>
    </submittedName>
</protein>
<evidence type="ECO:0000313" key="2">
    <source>
        <dbReference type="EMBL" id="KAJ1156226.1"/>
    </source>
</evidence>
<dbReference type="Proteomes" id="UP001066276">
    <property type="component" value="Chromosome 5"/>
</dbReference>
<evidence type="ECO:0000313" key="3">
    <source>
        <dbReference type="Proteomes" id="UP001066276"/>
    </source>
</evidence>
<accession>A0AAV7RUR2</accession>
<dbReference type="EMBL" id="JANPWB010000009">
    <property type="protein sequence ID" value="KAJ1156226.1"/>
    <property type="molecule type" value="Genomic_DNA"/>
</dbReference>
<dbReference type="AlphaFoldDB" id="A0AAV7RUR2"/>
<comment type="caution">
    <text evidence="2">The sequence shown here is derived from an EMBL/GenBank/DDBJ whole genome shotgun (WGS) entry which is preliminary data.</text>
</comment>
<organism evidence="2 3">
    <name type="scientific">Pleurodeles waltl</name>
    <name type="common">Iberian ribbed newt</name>
    <dbReference type="NCBI Taxonomy" id="8319"/>
    <lineage>
        <taxon>Eukaryota</taxon>
        <taxon>Metazoa</taxon>
        <taxon>Chordata</taxon>
        <taxon>Craniata</taxon>
        <taxon>Vertebrata</taxon>
        <taxon>Euteleostomi</taxon>
        <taxon>Amphibia</taxon>
        <taxon>Batrachia</taxon>
        <taxon>Caudata</taxon>
        <taxon>Salamandroidea</taxon>
        <taxon>Salamandridae</taxon>
        <taxon>Pleurodelinae</taxon>
        <taxon>Pleurodeles</taxon>
    </lineage>
</organism>
<feature type="compositionally biased region" description="Low complexity" evidence="1">
    <location>
        <begin position="79"/>
        <end position="93"/>
    </location>
</feature>
<name>A0AAV7RUR2_PLEWA</name>
<reference evidence="2" key="1">
    <citation type="journal article" date="2022" name="bioRxiv">
        <title>Sequencing and chromosome-scale assembly of the giantPleurodeles waltlgenome.</title>
        <authorList>
            <person name="Brown T."/>
            <person name="Elewa A."/>
            <person name="Iarovenko S."/>
            <person name="Subramanian E."/>
            <person name="Araus A.J."/>
            <person name="Petzold A."/>
            <person name="Susuki M."/>
            <person name="Suzuki K.-i.T."/>
            <person name="Hayashi T."/>
            <person name="Toyoda A."/>
            <person name="Oliveira C."/>
            <person name="Osipova E."/>
            <person name="Leigh N.D."/>
            <person name="Simon A."/>
            <person name="Yun M.H."/>
        </authorList>
    </citation>
    <scope>NUCLEOTIDE SEQUENCE</scope>
    <source>
        <strain evidence="2">20211129_DDA</strain>
        <tissue evidence="2">Liver</tissue>
    </source>
</reference>
<evidence type="ECO:0000256" key="1">
    <source>
        <dbReference type="SAM" id="MobiDB-lite"/>
    </source>
</evidence>
<feature type="region of interest" description="Disordered" evidence="1">
    <location>
        <begin position="69"/>
        <end position="100"/>
    </location>
</feature>
<feature type="region of interest" description="Disordered" evidence="1">
    <location>
        <begin position="1"/>
        <end position="25"/>
    </location>
</feature>
<sequence>MWGVDRGAAGSPAPTHQDKHSRLAVKGPAALETLFGGPGMVMAEKRSQRDELLEALMLRMDAMDQAIASLKAQTSSSGAKAPSSEAIPPSSEEGAGTEEG</sequence>
<keyword evidence="3" id="KW-1185">Reference proteome</keyword>